<accession>A0ABU0MND4</accession>
<dbReference type="PANTHER" id="PTHR42910:SF1">
    <property type="entry name" value="MAJOR FACILITATOR SUPERFAMILY (MFS) PROFILE DOMAIN-CONTAINING PROTEIN"/>
    <property type="match status" value="1"/>
</dbReference>
<feature type="transmembrane region" description="Helical" evidence="5">
    <location>
        <begin position="35"/>
        <end position="53"/>
    </location>
</feature>
<feature type="transmembrane region" description="Helical" evidence="5">
    <location>
        <begin position="188"/>
        <end position="206"/>
    </location>
</feature>
<evidence type="ECO:0000256" key="4">
    <source>
        <dbReference type="SAM" id="MobiDB-lite"/>
    </source>
</evidence>
<name>A0ABU0MND4_9PROT</name>
<sequence length="422" mass="42826">MAHPSHSPATSPAPSPGPSPGADTPAHGGQGLGRGLTFALAAAAGVAVANIYYNQPMLGLIEHDLGGGSALSLVPTATQLGYAAGLFLLVPLADMVERRALIVATFLALALALAGAAVAPGAGVLLGASLLVGVFSTVAQQVVPFAAHLAQPHRRGAVVGTVMSGLLAGILLSRTVAGLVGSHGGWRVMFWLAVPVAVGMAGWMALRLPRSPADGSLRYGHALRSLVHLWREFPALRLASLTQALLFAAFSAFWTILALRLQQPDMGMGADVAGLFGVLGLVGILAAPLAGRIADSRGPGMVVVAGAAMTLAAWLVFGLWQGVAGMVVGVVVLDFAVQSALVSNQHIVYALRPQARARLNTLFMGTMFLGGAAGSAAAMEVWTVGGWNAVSLLAGGLSALAVLAQVLASSRRPLAEGRRQGA</sequence>
<feature type="transmembrane region" description="Helical" evidence="5">
    <location>
        <begin position="272"/>
        <end position="291"/>
    </location>
</feature>
<comment type="caution">
    <text evidence="7">The sequence shown here is derived from an EMBL/GenBank/DDBJ whole genome shotgun (WGS) entry which is preliminary data.</text>
</comment>
<feature type="domain" description="Major facilitator superfamily (MFS) profile" evidence="6">
    <location>
        <begin position="36"/>
        <end position="413"/>
    </location>
</feature>
<dbReference type="PROSITE" id="PS50850">
    <property type="entry name" value="MFS"/>
    <property type="match status" value="1"/>
</dbReference>
<gene>
    <name evidence="7" type="ORF">QO018_003862</name>
</gene>
<dbReference type="Pfam" id="PF07690">
    <property type="entry name" value="MFS_1"/>
    <property type="match status" value="1"/>
</dbReference>
<keyword evidence="2 5" id="KW-1133">Transmembrane helix</keyword>
<dbReference type="Gene3D" id="1.20.1250.20">
    <property type="entry name" value="MFS general substrate transporter like domains"/>
    <property type="match status" value="1"/>
</dbReference>
<feature type="transmembrane region" description="Helical" evidence="5">
    <location>
        <begin position="362"/>
        <end position="383"/>
    </location>
</feature>
<proteinExistence type="predicted"/>
<evidence type="ECO:0000256" key="1">
    <source>
        <dbReference type="ARBA" id="ARBA00022692"/>
    </source>
</evidence>
<evidence type="ECO:0000313" key="8">
    <source>
        <dbReference type="Proteomes" id="UP001244552"/>
    </source>
</evidence>
<feature type="transmembrane region" description="Helical" evidence="5">
    <location>
        <begin position="298"/>
        <end position="317"/>
    </location>
</feature>
<dbReference type="SUPFAM" id="SSF103473">
    <property type="entry name" value="MFS general substrate transporter"/>
    <property type="match status" value="1"/>
</dbReference>
<dbReference type="CDD" id="cd17324">
    <property type="entry name" value="MFS_NepI_like"/>
    <property type="match status" value="1"/>
</dbReference>
<evidence type="ECO:0000256" key="3">
    <source>
        <dbReference type="ARBA" id="ARBA00023136"/>
    </source>
</evidence>
<dbReference type="EMBL" id="JAUSVU010000015">
    <property type="protein sequence ID" value="MDQ0534984.1"/>
    <property type="molecule type" value="Genomic_DNA"/>
</dbReference>
<feature type="region of interest" description="Disordered" evidence="4">
    <location>
        <begin position="1"/>
        <end position="28"/>
    </location>
</feature>
<dbReference type="RefSeq" id="WP_209986692.1">
    <property type="nucleotide sequence ID" value="NZ_JAGINO010000019.1"/>
</dbReference>
<feature type="transmembrane region" description="Helical" evidence="5">
    <location>
        <begin position="157"/>
        <end position="176"/>
    </location>
</feature>
<evidence type="ECO:0000256" key="5">
    <source>
        <dbReference type="SAM" id="Phobius"/>
    </source>
</evidence>
<organism evidence="7 8">
    <name type="scientific">Azospirillum picis</name>
    <dbReference type="NCBI Taxonomy" id="488438"/>
    <lineage>
        <taxon>Bacteria</taxon>
        <taxon>Pseudomonadati</taxon>
        <taxon>Pseudomonadota</taxon>
        <taxon>Alphaproteobacteria</taxon>
        <taxon>Rhodospirillales</taxon>
        <taxon>Azospirillaceae</taxon>
        <taxon>Azospirillum</taxon>
    </lineage>
</organism>
<feature type="transmembrane region" description="Helical" evidence="5">
    <location>
        <begin position="238"/>
        <end position="260"/>
    </location>
</feature>
<dbReference type="PANTHER" id="PTHR42910">
    <property type="entry name" value="TRANSPORTER SCO4007-RELATED"/>
    <property type="match status" value="1"/>
</dbReference>
<feature type="compositionally biased region" description="Low complexity" evidence="4">
    <location>
        <begin position="1"/>
        <end position="10"/>
    </location>
</feature>
<protein>
    <submittedName>
        <fullName evidence="7">MFS family arabinose efflux permease</fullName>
    </submittedName>
</protein>
<dbReference type="InterPro" id="IPR020846">
    <property type="entry name" value="MFS_dom"/>
</dbReference>
<evidence type="ECO:0000259" key="6">
    <source>
        <dbReference type="PROSITE" id="PS50850"/>
    </source>
</evidence>
<reference evidence="7 8" key="1">
    <citation type="submission" date="2023-07" db="EMBL/GenBank/DDBJ databases">
        <title>Genomic Encyclopedia of Type Strains, Phase IV (KMG-IV): sequencing the most valuable type-strain genomes for metagenomic binning, comparative biology and taxonomic classification.</title>
        <authorList>
            <person name="Goeker M."/>
        </authorList>
    </citation>
    <scope>NUCLEOTIDE SEQUENCE [LARGE SCALE GENOMIC DNA]</scope>
    <source>
        <strain evidence="7 8">DSM 19922</strain>
    </source>
</reference>
<keyword evidence="8" id="KW-1185">Reference proteome</keyword>
<dbReference type="InterPro" id="IPR036259">
    <property type="entry name" value="MFS_trans_sf"/>
</dbReference>
<evidence type="ECO:0000256" key="2">
    <source>
        <dbReference type="ARBA" id="ARBA00022989"/>
    </source>
</evidence>
<feature type="transmembrane region" description="Helical" evidence="5">
    <location>
        <begin position="389"/>
        <end position="408"/>
    </location>
</feature>
<dbReference type="InterPro" id="IPR011701">
    <property type="entry name" value="MFS"/>
</dbReference>
<feature type="transmembrane region" description="Helical" evidence="5">
    <location>
        <begin position="100"/>
        <end position="119"/>
    </location>
</feature>
<dbReference type="Proteomes" id="UP001244552">
    <property type="component" value="Unassembled WGS sequence"/>
</dbReference>
<evidence type="ECO:0000313" key="7">
    <source>
        <dbReference type="EMBL" id="MDQ0534984.1"/>
    </source>
</evidence>
<feature type="transmembrane region" description="Helical" evidence="5">
    <location>
        <begin position="323"/>
        <end position="342"/>
    </location>
</feature>
<feature type="transmembrane region" description="Helical" evidence="5">
    <location>
        <begin position="73"/>
        <end position="93"/>
    </location>
</feature>
<keyword evidence="1 5" id="KW-0812">Transmembrane</keyword>
<keyword evidence="3 5" id="KW-0472">Membrane</keyword>